<dbReference type="PANTHER" id="PTHR11461">
    <property type="entry name" value="SERINE PROTEASE INHIBITOR, SERPIN"/>
    <property type="match status" value="1"/>
</dbReference>
<evidence type="ECO:0000313" key="4">
    <source>
        <dbReference type="Proteomes" id="UP000515856"/>
    </source>
</evidence>
<feature type="domain" description="Serpin" evidence="2">
    <location>
        <begin position="50"/>
        <end position="394"/>
    </location>
</feature>
<dbReference type="InterPro" id="IPR023796">
    <property type="entry name" value="Serpin_dom"/>
</dbReference>
<evidence type="ECO:0000256" key="1">
    <source>
        <dbReference type="RuleBase" id="RU000411"/>
    </source>
</evidence>
<dbReference type="InterPro" id="IPR042178">
    <property type="entry name" value="Serpin_sf_1"/>
</dbReference>
<dbReference type="AlphaFoldDB" id="A0A7G9GKI6"/>
<organism evidence="3 4">
    <name type="scientific">[Eubacterium] hominis</name>
    <dbReference type="NCBI Taxonomy" id="2764325"/>
    <lineage>
        <taxon>Bacteria</taxon>
        <taxon>Bacillati</taxon>
        <taxon>Bacillota</taxon>
        <taxon>Erysipelotrichia</taxon>
        <taxon>Erysipelotrichales</taxon>
        <taxon>Erysipelotrichaceae</taxon>
        <taxon>Amedibacillus</taxon>
    </lineage>
</organism>
<dbReference type="Proteomes" id="UP000515856">
    <property type="component" value="Chromosome"/>
</dbReference>
<dbReference type="KEGG" id="ehn:H9Q80_13760"/>
<comment type="similarity">
    <text evidence="1">Belongs to the serpin family.</text>
</comment>
<name>A0A7G9GKI6_9FIRM</name>
<dbReference type="Gene3D" id="3.30.497.10">
    <property type="entry name" value="Antithrombin, subunit I, domain 2"/>
    <property type="match status" value="1"/>
</dbReference>
<dbReference type="PROSITE" id="PS00284">
    <property type="entry name" value="SERPIN"/>
    <property type="match status" value="1"/>
</dbReference>
<keyword evidence="4" id="KW-1185">Reference proteome</keyword>
<evidence type="ECO:0000313" key="3">
    <source>
        <dbReference type="EMBL" id="QNM11318.1"/>
    </source>
</evidence>
<dbReference type="SUPFAM" id="SSF56574">
    <property type="entry name" value="Serpins"/>
    <property type="match status" value="1"/>
</dbReference>
<dbReference type="SMART" id="SM00093">
    <property type="entry name" value="SERPIN"/>
    <property type="match status" value="1"/>
</dbReference>
<dbReference type="RefSeq" id="WP_158552193.1">
    <property type="nucleotide sequence ID" value="NZ_CP060636.1"/>
</dbReference>
<reference evidence="3 4" key="1">
    <citation type="submission" date="2020-08" db="EMBL/GenBank/DDBJ databases">
        <authorList>
            <person name="Liu C."/>
            <person name="Sun Q."/>
        </authorList>
    </citation>
    <scope>NUCLEOTIDE SEQUENCE [LARGE SCALE GENOMIC DNA]</scope>
    <source>
        <strain evidence="3 4">NSJ-61</strain>
    </source>
</reference>
<dbReference type="InterPro" id="IPR000215">
    <property type="entry name" value="Serpin_fam"/>
</dbReference>
<dbReference type="GO" id="GO:0004867">
    <property type="term" value="F:serine-type endopeptidase inhibitor activity"/>
    <property type="evidence" value="ECO:0007669"/>
    <property type="project" value="InterPro"/>
</dbReference>
<accession>A0A7G9GKI6</accession>
<dbReference type="Pfam" id="PF00079">
    <property type="entry name" value="Serpin"/>
    <property type="match status" value="1"/>
</dbReference>
<dbReference type="PANTHER" id="PTHR11461:SF211">
    <property type="entry name" value="GH10112P-RELATED"/>
    <property type="match status" value="1"/>
</dbReference>
<dbReference type="InterPro" id="IPR036186">
    <property type="entry name" value="Serpin_sf"/>
</dbReference>
<sequence>MKHKSKLLMIPLCLSLCIGCTTPNKPTNNKVYIEETMHTSLPDSLNAFSISSFSRLWQQDQNLLYSPYSAYLALALCSNDAIDETQQQLLHALCYKGDIQDLNQQLVKELNTLSQQNVQSNTSIWNDQNVTLSQKLKDASSLYQSDIFTRDFKKSSLTSEINRWIQSNTNKKLTFQQPVSKNTAIIYFNTLYLQDRWDTPFDKKNTKTDTFTTSNQKQIQTSFMHTSRSGYYMDKENYEAINLPLEKGGQMLLFLPKEHQNPLDILKDPAWISQFYETNDTKMLNISLPSFTLKQDYSLTNMLSSMGVNRALSKTDAQFLSKNDHEPLYLDDMHQGTYLAVNEEGIEAAAYSEIEMKTGSAFMESVDIQFNRPFLYTIVSAQGTPLFIGYIENPTA</sequence>
<protein>
    <recommendedName>
        <fullName evidence="2">Serpin domain-containing protein</fullName>
    </recommendedName>
</protein>
<dbReference type="GO" id="GO:0005615">
    <property type="term" value="C:extracellular space"/>
    <property type="evidence" value="ECO:0007669"/>
    <property type="project" value="InterPro"/>
</dbReference>
<dbReference type="EMBL" id="CP060636">
    <property type="protein sequence ID" value="QNM11318.1"/>
    <property type="molecule type" value="Genomic_DNA"/>
</dbReference>
<dbReference type="InterPro" id="IPR023795">
    <property type="entry name" value="Serpin_CS"/>
</dbReference>
<dbReference type="InterPro" id="IPR042185">
    <property type="entry name" value="Serpin_sf_2"/>
</dbReference>
<evidence type="ECO:0000259" key="2">
    <source>
        <dbReference type="SMART" id="SM00093"/>
    </source>
</evidence>
<gene>
    <name evidence="3" type="ORF">H9Q80_13760</name>
</gene>
<proteinExistence type="inferred from homology"/>
<dbReference type="Gene3D" id="2.30.39.10">
    <property type="entry name" value="Alpha-1-antitrypsin, domain 1"/>
    <property type="match status" value="1"/>
</dbReference>